<keyword evidence="1" id="KW-0812">Transmembrane</keyword>
<evidence type="ECO:0000256" key="1">
    <source>
        <dbReference type="SAM" id="Phobius"/>
    </source>
</evidence>
<evidence type="ECO:0000313" key="2">
    <source>
        <dbReference type="EMBL" id="KAH7121130.1"/>
    </source>
</evidence>
<name>A0A9P9IJ31_9PLEO</name>
<proteinExistence type="predicted"/>
<feature type="transmembrane region" description="Helical" evidence="1">
    <location>
        <begin position="42"/>
        <end position="62"/>
    </location>
</feature>
<dbReference type="Proteomes" id="UP000700596">
    <property type="component" value="Unassembled WGS sequence"/>
</dbReference>
<evidence type="ECO:0000313" key="3">
    <source>
        <dbReference type="Proteomes" id="UP000700596"/>
    </source>
</evidence>
<organism evidence="2 3">
    <name type="scientific">Dendryphion nanum</name>
    <dbReference type="NCBI Taxonomy" id="256645"/>
    <lineage>
        <taxon>Eukaryota</taxon>
        <taxon>Fungi</taxon>
        <taxon>Dikarya</taxon>
        <taxon>Ascomycota</taxon>
        <taxon>Pezizomycotina</taxon>
        <taxon>Dothideomycetes</taxon>
        <taxon>Pleosporomycetidae</taxon>
        <taxon>Pleosporales</taxon>
        <taxon>Torulaceae</taxon>
        <taxon>Dendryphion</taxon>
    </lineage>
</organism>
<accession>A0A9P9IJ31</accession>
<feature type="transmembrane region" description="Helical" evidence="1">
    <location>
        <begin position="97"/>
        <end position="115"/>
    </location>
</feature>
<reference evidence="2" key="1">
    <citation type="journal article" date="2021" name="Nat. Commun.">
        <title>Genetic determinants of endophytism in the Arabidopsis root mycobiome.</title>
        <authorList>
            <person name="Mesny F."/>
            <person name="Miyauchi S."/>
            <person name="Thiergart T."/>
            <person name="Pickel B."/>
            <person name="Atanasova L."/>
            <person name="Karlsson M."/>
            <person name="Huettel B."/>
            <person name="Barry K.W."/>
            <person name="Haridas S."/>
            <person name="Chen C."/>
            <person name="Bauer D."/>
            <person name="Andreopoulos W."/>
            <person name="Pangilinan J."/>
            <person name="LaButti K."/>
            <person name="Riley R."/>
            <person name="Lipzen A."/>
            <person name="Clum A."/>
            <person name="Drula E."/>
            <person name="Henrissat B."/>
            <person name="Kohler A."/>
            <person name="Grigoriev I.V."/>
            <person name="Martin F.M."/>
            <person name="Hacquard S."/>
        </authorList>
    </citation>
    <scope>NUCLEOTIDE SEQUENCE</scope>
    <source>
        <strain evidence="2">MPI-CAGE-CH-0243</strain>
    </source>
</reference>
<comment type="caution">
    <text evidence="2">The sequence shown here is derived from an EMBL/GenBank/DDBJ whole genome shotgun (WGS) entry which is preliminary data.</text>
</comment>
<dbReference type="AlphaFoldDB" id="A0A9P9IJ31"/>
<sequence length="120" mass="14274">MWRRRDATTVLGFDFSMFRKYQIGPQLRCGQRKRWIDTQGDLFSYVFHVVCFLAYFSSSIASRRWRSGISLFRAMHHLSAIFSFLPCFFLHPHFQGLTLVTNAYFPFTITTILLLHQHLF</sequence>
<protein>
    <submittedName>
        <fullName evidence="2">Uncharacterized protein</fullName>
    </submittedName>
</protein>
<keyword evidence="1" id="KW-1133">Transmembrane helix</keyword>
<dbReference type="EMBL" id="JAGMWT010000010">
    <property type="protein sequence ID" value="KAH7121130.1"/>
    <property type="molecule type" value="Genomic_DNA"/>
</dbReference>
<keyword evidence="1" id="KW-0472">Membrane</keyword>
<gene>
    <name evidence="2" type="ORF">B0J11DRAFT_533466</name>
</gene>
<keyword evidence="3" id="KW-1185">Reference proteome</keyword>